<comment type="caution">
    <text evidence="4">The sequence shown here is derived from an EMBL/GenBank/DDBJ whole genome shotgun (WGS) entry which is preliminary data.</text>
</comment>
<keyword evidence="4" id="KW-0378">Hydrolase</keyword>
<dbReference type="Proteomes" id="UP000603545">
    <property type="component" value="Unassembled WGS sequence"/>
</dbReference>
<keyword evidence="4" id="KW-0540">Nuclease</keyword>
<sequence>MILLRNRLRTYFVTGYKSINSYVALDVETTGLSPRNGDRVIEIGAVAIEGQSIVDEFSSLIDVDKMIPWQVQQVHGITNEMLDGEPKPDEVLPEFYKFIAGSILVAHNASFDISFLRHEFALLGMSLNNRFLCTLKMSRKLYPYLPNHKLETVSRYLLGRSCNQMQMHRALDDAKLAAMIWIEMEKI</sequence>
<evidence type="ECO:0000259" key="3">
    <source>
        <dbReference type="SMART" id="SM00479"/>
    </source>
</evidence>
<evidence type="ECO:0000256" key="2">
    <source>
        <dbReference type="ARBA" id="ARBA00026073"/>
    </source>
</evidence>
<dbReference type="GO" id="GO:0045004">
    <property type="term" value="P:DNA replication proofreading"/>
    <property type="evidence" value="ECO:0007669"/>
    <property type="project" value="TreeGrafter"/>
</dbReference>
<feature type="domain" description="Exonuclease" evidence="3">
    <location>
        <begin position="21"/>
        <end position="186"/>
    </location>
</feature>
<accession>A0A8J6N282</accession>
<dbReference type="FunFam" id="3.30.420.10:FF:000045">
    <property type="entry name" value="3'-5' exonuclease DinG"/>
    <property type="match status" value="1"/>
</dbReference>
<dbReference type="GO" id="GO:0008408">
    <property type="term" value="F:3'-5' exonuclease activity"/>
    <property type="evidence" value="ECO:0007669"/>
    <property type="project" value="TreeGrafter"/>
</dbReference>
<dbReference type="PANTHER" id="PTHR30231">
    <property type="entry name" value="DNA POLYMERASE III SUBUNIT EPSILON"/>
    <property type="match status" value="1"/>
</dbReference>
<dbReference type="SMART" id="SM00479">
    <property type="entry name" value="EXOIII"/>
    <property type="match status" value="1"/>
</dbReference>
<gene>
    <name evidence="4" type="ORF">H8E80_00900</name>
</gene>
<dbReference type="Pfam" id="PF00929">
    <property type="entry name" value="RNase_T"/>
    <property type="match status" value="1"/>
</dbReference>
<dbReference type="GO" id="GO:0005829">
    <property type="term" value="C:cytosol"/>
    <property type="evidence" value="ECO:0007669"/>
    <property type="project" value="TreeGrafter"/>
</dbReference>
<organism evidence="4 5">
    <name type="scientific">Candidatus Desulfaltia bathyphila</name>
    <dbReference type="NCBI Taxonomy" id="2841697"/>
    <lineage>
        <taxon>Bacteria</taxon>
        <taxon>Pseudomonadati</taxon>
        <taxon>Thermodesulfobacteriota</taxon>
        <taxon>Desulfobacteria</taxon>
        <taxon>Desulfobacterales</taxon>
        <taxon>Desulfobacterales incertae sedis</taxon>
        <taxon>Candidatus Desulfaltia</taxon>
    </lineage>
</organism>
<evidence type="ECO:0000313" key="5">
    <source>
        <dbReference type="Proteomes" id="UP000603545"/>
    </source>
</evidence>
<comment type="function">
    <text evidence="1">DNA polymerase III is a complex, multichain enzyme responsible for most of the replicative synthesis in bacteria. The epsilon subunit contain the editing function and is a proofreading 3'-5' exonuclease.</text>
</comment>
<dbReference type="PANTHER" id="PTHR30231:SF37">
    <property type="entry name" value="EXODEOXYRIBONUCLEASE 10"/>
    <property type="match status" value="1"/>
</dbReference>
<keyword evidence="4" id="KW-0269">Exonuclease</keyword>
<dbReference type="InterPro" id="IPR012337">
    <property type="entry name" value="RNaseH-like_sf"/>
</dbReference>
<dbReference type="InterPro" id="IPR036397">
    <property type="entry name" value="RNaseH_sf"/>
</dbReference>
<name>A0A8J6N282_9BACT</name>
<dbReference type="InterPro" id="IPR006054">
    <property type="entry name" value="DnaQ"/>
</dbReference>
<dbReference type="GO" id="GO:0003677">
    <property type="term" value="F:DNA binding"/>
    <property type="evidence" value="ECO:0007669"/>
    <property type="project" value="InterPro"/>
</dbReference>
<dbReference type="GO" id="GO:0003887">
    <property type="term" value="F:DNA-directed DNA polymerase activity"/>
    <property type="evidence" value="ECO:0007669"/>
    <property type="project" value="InterPro"/>
</dbReference>
<dbReference type="CDD" id="cd06127">
    <property type="entry name" value="DEDDh"/>
    <property type="match status" value="1"/>
</dbReference>
<dbReference type="EMBL" id="JACNLL010000011">
    <property type="protein sequence ID" value="MBC8198594.1"/>
    <property type="molecule type" value="Genomic_DNA"/>
</dbReference>
<dbReference type="InterPro" id="IPR013520">
    <property type="entry name" value="Ribonucl_H"/>
</dbReference>
<dbReference type="Gene3D" id="3.30.420.10">
    <property type="entry name" value="Ribonuclease H-like superfamily/Ribonuclease H"/>
    <property type="match status" value="1"/>
</dbReference>
<evidence type="ECO:0000313" key="4">
    <source>
        <dbReference type="EMBL" id="MBC8198594.1"/>
    </source>
</evidence>
<dbReference type="SUPFAM" id="SSF53098">
    <property type="entry name" value="Ribonuclease H-like"/>
    <property type="match status" value="1"/>
</dbReference>
<protein>
    <submittedName>
        <fullName evidence="4">3'-5' exonuclease</fullName>
    </submittedName>
</protein>
<dbReference type="NCBIfam" id="TIGR00573">
    <property type="entry name" value="dnaq"/>
    <property type="match status" value="1"/>
</dbReference>
<comment type="subunit">
    <text evidence="2">DNA polymerase III contains a core (composed of alpha, epsilon and theta chains) that associates with a tau subunit. This core dimerizes to form the POLIII' complex. PolIII' associates with the gamma complex (composed of gamma, delta, delta', psi and chi chains) and with the beta chain to form the complete DNA polymerase III complex.</text>
</comment>
<proteinExistence type="predicted"/>
<dbReference type="AlphaFoldDB" id="A0A8J6N282"/>
<evidence type="ECO:0000256" key="1">
    <source>
        <dbReference type="ARBA" id="ARBA00025483"/>
    </source>
</evidence>
<reference evidence="4 5" key="1">
    <citation type="submission" date="2020-08" db="EMBL/GenBank/DDBJ databases">
        <title>Bridging the membrane lipid divide: bacteria of the FCB group superphylum have the potential to synthesize archaeal ether lipids.</title>
        <authorList>
            <person name="Villanueva L."/>
            <person name="Von Meijenfeldt F.A.B."/>
            <person name="Westbye A.B."/>
            <person name="Yadav S."/>
            <person name="Hopmans E.C."/>
            <person name="Dutilh B.E."/>
            <person name="Sinninghe Damste J.S."/>
        </authorList>
    </citation>
    <scope>NUCLEOTIDE SEQUENCE [LARGE SCALE GENOMIC DNA]</scope>
    <source>
        <strain evidence="4">NIOZ-UU82</strain>
    </source>
</reference>